<evidence type="ECO:0000256" key="3">
    <source>
        <dbReference type="ARBA" id="ARBA00004496"/>
    </source>
</evidence>
<keyword evidence="12" id="KW-0391">Immunity</keyword>
<dbReference type="GO" id="GO:0006508">
    <property type="term" value="P:proteolysis"/>
    <property type="evidence" value="ECO:0007669"/>
    <property type="project" value="UniProtKB-KW"/>
</dbReference>
<dbReference type="InterPro" id="IPR050704">
    <property type="entry name" value="Peptidase_C85-like"/>
</dbReference>
<evidence type="ECO:0000256" key="4">
    <source>
        <dbReference type="ARBA" id="ARBA00012759"/>
    </source>
</evidence>
<feature type="region of interest" description="Disordered" evidence="18">
    <location>
        <begin position="927"/>
        <end position="975"/>
    </location>
</feature>
<evidence type="ECO:0000256" key="1">
    <source>
        <dbReference type="ARBA" id="ARBA00000707"/>
    </source>
</evidence>
<dbReference type="GO" id="GO:0034122">
    <property type="term" value="P:negative regulation of toll-like receptor signaling pathway"/>
    <property type="evidence" value="ECO:0007669"/>
    <property type="project" value="TreeGrafter"/>
</dbReference>
<evidence type="ECO:0000256" key="9">
    <source>
        <dbReference type="ARBA" id="ARBA00022786"/>
    </source>
</evidence>
<evidence type="ECO:0000256" key="15">
    <source>
        <dbReference type="ARBA" id="ARBA00058854"/>
    </source>
</evidence>
<dbReference type="EMBL" id="JAUYZG010000016">
    <property type="protein sequence ID" value="KAK2886157.1"/>
    <property type="molecule type" value="Genomic_DNA"/>
</dbReference>
<dbReference type="CDD" id="cd22794">
    <property type="entry name" value="OTU_OTUD4"/>
    <property type="match status" value="1"/>
</dbReference>
<evidence type="ECO:0000313" key="20">
    <source>
        <dbReference type="EMBL" id="KAK2886157.1"/>
    </source>
</evidence>
<dbReference type="GO" id="GO:0061578">
    <property type="term" value="F:K63-linked deubiquitinase activity"/>
    <property type="evidence" value="ECO:0007669"/>
    <property type="project" value="UniProtKB-ARBA"/>
</dbReference>
<feature type="compositionally biased region" description="Polar residues" evidence="18">
    <location>
        <begin position="578"/>
        <end position="593"/>
    </location>
</feature>
<dbReference type="GO" id="GO:2000660">
    <property type="term" value="P:negative regulation of interleukin-1-mediated signaling pathway"/>
    <property type="evidence" value="ECO:0007669"/>
    <property type="project" value="TreeGrafter"/>
</dbReference>
<name>A0AA88TJP5_9TELE</name>
<feature type="region of interest" description="Disordered" evidence="18">
    <location>
        <begin position="630"/>
        <end position="654"/>
    </location>
</feature>
<accession>A0AA88TJP5</accession>
<feature type="compositionally biased region" description="Polar residues" evidence="18">
    <location>
        <begin position="480"/>
        <end position="492"/>
    </location>
</feature>
<dbReference type="InterPro" id="IPR038765">
    <property type="entry name" value="Papain-like_cys_pep_sf"/>
</dbReference>
<feature type="compositionally biased region" description="Polar residues" evidence="18">
    <location>
        <begin position="935"/>
        <end position="965"/>
    </location>
</feature>
<comment type="subcellular location">
    <subcellularLocation>
        <location evidence="3">Cytoplasm</location>
    </subcellularLocation>
    <subcellularLocation>
        <location evidence="2">Nucleus</location>
    </subcellularLocation>
</comment>
<comment type="caution">
    <text evidence="20">The sequence shown here is derived from an EMBL/GenBank/DDBJ whole genome shotgun (WGS) entry which is preliminary data.</text>
</comment>
<feature type="region of interest" description="Disordered" evidence="18">
    <location>
        <begin position="343"/>
        <end position="593"/>
    </location>
</feature>
<evidence type="ECO:0000256" key="13">
    <source>
        <dbReference type="ARBA" id="ARBA00022990"/>
    </source>
</evidence>
<evidence type="ECO:0000256" key="10">
    <source>
        <dbReference type="ARBA" id="ARBA00022801"/>
    </source>
</evidence>
<organism evidence="20 21">
    <name type="scientific">Cirrhinus molitorella</name>
    <name type="common">mud carp</name>
    <dbReference type="NCBI Taxonomy" id="172907"/>
    <lineage>
        <taxon>Eukaryota</taxon>
        <taxon>Metazoa</taxon>
        <taxon>Chordata</taxon>
        <taxon>Craniata</taxon>
        <taxon>Vertebrata</taxon>
        <taxon>Euteleostomi</taxon>
        <taxon>Actinopterygii</taxon>
        <taxon>Neopterygii</taxon>
        <taxon>Teleostei</taxon>
        <taxon>Ostariophysi</taxon>
        <taxon>Cypriniformes</taxon>
        <taxon>Cyprinidae</taxon>
        <taxon>Labeoninae</taxon>
        <taxon>Labeonini</taxon>
        <taxon>Cirrhinus</taxon>
    </lineage>
</organism>
<evidence type="ECO:0000256" key="5">
    <source>
        <dbReference type="ARBA" id="ARBA00022490"/>
    </source>
</evidence>
<protein>
    <recommendedName>
        <fullName evidence="17">OTU domain-containing protein 4</fullName>
        <ecNumber evidence="4">3.4.19.12</ecNumber>
    </recommendedName>
</protein>
<dbReference type="AlphaFoldDB" id="A0AA88TJP5"/>
<evidence type="ECO:0000256" key="8">
    <source>
        <dbReference type="ARBA" id="ARBA00022670"/>
    </source>
</evidence>
<evidence type="ECO:0000256" key="6">
    <source>
        <dbReference type="ARBA" id="ARBA00022553"/>
    </source>
</evidence>
<dbReference type="InterPro" id="IPR003323">
    <property type="entry name" value="OTU_dom"/>
</dbReference>
<evidence type="ECO:0000256" key="7">
    <source>
        <dbReference type="ARBA" id="ARBA00022588"/>
    </source>
</evidence>
<dbReference type="GO" id="GO:0070536">
    <property type="term" value="P:protein K63-linked deubiquitination"/>
    <property type="evidence" value="ECO:0007669"/>
    <property type="project" value="UniProtKB-ARBA"/>
</dbReference>
<feature type="region of interest" description="Disordered" evidence="18">
    <location>
        <begin position="749"/>
        <end position="846"/>
    </location>
</feature>
<comment type="catalytic activity">
    <reaction evidence="1">
        <text>Thiol-dependent hydrolysis of ester, thioester, amide, peptide and isopeptide bonds formed by the C-terminal Gly of ubiquitin (a 76-residue protein attached to proteins as an intracellular targeting signal).</text>
        <dbReference type="EC" id="3.4.19.12"/>
    </reaction>
</comment>
<comment type="function">
    <text evidence="15">Deubiquitinase which hydrolyzes the isopeptide bond between the ubiquitin C-terminus and the lysine epsilon-amino group of the target protein. May negatively regulate inflammatory and pathogen recognition signaling in innate immune response. Upon phosphorylation at Ser-202 and Ser-204 residues, via IL-1 receptor and Toll-like receptor signaling pathway, specifically deubiquitinates 'Lys-63'-polyubiquitinated MYD88 adapter protein triggering down-regulation of NF-kappa-B-dependent transcription of inflammatory mediators. Independently of the catalytic activity, acts as a scaffold for alternative deubiquitinases to assemble specific deubiquitinase-substrate complexes. Associates with USP7 and USP9X deubiquitinases to stabilize alkylation repair enzyme ALKBH3, thereby promoting the repair of alkylated DNA lesions.</text>
</comment>
<feature type="compositionally biased region" description="Acidic residues" evidence="18">
    <location>
        <begin position="206"/>
        <end position="215"/>
    </location>
</feature>
<feature type="compositionally biased region" description="Basic and acidic residues" evidence="18">
    <location>
        <begin position="191"/>
        <end position="205"/>
    </location>
</feature>
<evidence type="ECO:0000256" key="17">
    <source>
        <dbReference type="ARBA" id="ARBA00074854"/>
    </source>
</evidence>
<feature type="compositionally biased region" description="Pro residues" evidence="18">
    <location>
        <begin position="800"/>
        <end position="810"/>
    </location>
</feature>
<evidence type="ECO:0000256" key="14">
    <source>
        <dbReference type="ARBA" id="ARBA00023242"/>
    </source>
</evidence>
<evidence type="ECO:0000259" key="19">
    <source>
        <dbReference type="PROSITE" id="PS50802"/>
    </source>
</evidence>
<feature type="compositionally biased region" description="Basic and acidic residues" evidence="18">
    <location>
        <begin position="1232"/>
        <end position="1244"/>
    </location>
</feature>
<evidence type="ECO:0000256" key="16">
    <source>
        <dbReference type="ARBA" id="ARBA00062839"/>
    </source>
</evidence>
<feature type="compositionally biased region" description="Basic and acidic residues" evidence="18">
    <location>
        <begin position="405"/>
        <end position="416"/>
    </location>
</feature>
<keyword evidence="8" id="KW-0645">Protease</keyword>
<dbReference type="GO" id="GO:0005737">
    <property type="term" value="C:cytoplasm"/>
    <property type="evidence" value="ECO:0007669"/>
    <property type="project" value="UniProtKB-SubCell"/>
</dbReference>
<feature type="compositionally biased region" description="Basic and acidic residues" evidence="18">
    <location>
        <begin position="459"/>
        <end position="478"/>
    </location>
</feature>
<evidence type="ECO:0000256" key="11">
    <source>
        <dbReference type="ARBA" id="ARBA00022807"/>
    </source>
</evidence>
<dbReference type="SUPFAM" id="SSF54001">
    <property type="entry name" value="Cysteine proteinases"/>
    <property type="match status" value="1"/>
</dbReference>
<dbReference type="PROSITE" id="PS50802">
    <property type="entry name" value="OTU"/>
    <property type="match status" value="1"/>
</dbReference>
<evidence type="ECO:0000256" key="2">
    <source>
        <dbReference type="ARBA" id="ARBA00004123"/>
    </source>
</evidence>
<keyword evidence="9" id="KW-0833">Ubl conjugation pathway</keyword>
<dbReference type="Pfam" id="PF02338">
    <property type="entry name" value="OTU"/>
    <property type="match status" value="1"/>
</dbReference>
<feature type="compositionally biased region" description="Basic and acidic residues" evidence="18">
    <location>
        <begin position="493"/>
        <end position="521"/>
    </location>
</feature>
<keyword evidence="21" id="KW-1185">Reference proteome</keyword>
<feature type="compositionally biased region" description="Low complexity" evidence="18">
    <location>
        <begin position="359"/>
        <end position="370"/>
    </location>
</feature>
<comment type="subunit">
    <text evidence="16">Interacts with MYD88; the interaction is direct. Interacts with ALKBH3; the interaction is direct. Interacts with USP7; the interaction is direct. Interacts with USP9X; the interaction is direct.</text>
</comment>
<dbReference type="EC" id="3.4.19.12" evidence="4"/>
<feature type="compositionally biased region" description="Basic residues" evidence="18">
    <location>
        <begin position="233"/>
        <end position="243"/>
    </location>
</feature>
<feature type="region of interest" description="Disordered" evidence="18">
    <location>
        <begin position="858"/>
        <end position="884"/>
    </location>
</feature>
<dbReference type="PANTHER" id="PTHR12419">
    <property type="entry name" value="OTU DOMAIN CONTAINING PROTEIN"/>
    <property type="match status" value="1"/>
</dbReference>
<keyword evidence="5" id="KW-0963">Cytoplasm</keyword>
<keyword evidence="11" id="KW-0788">Thiol protease</keyword>
<feature type="domain" description="OTU" evidence="19">
    <location>
        <begin position="33"/>
        <end position="154"/>
    </location>
</feature>
<dbReference type="SUPFAM" id="SSF63748">
    <property type="entry name" value="Tudor/PWWP/MBT"/>
    <property type="match status" value="1"/>
</dbReference>
<feature type="region of interest" description="Disordered" evidence="18">
    <location>
        <begin position="188"/>
        <end position="249"/>
    </location>
</feature>
<keyword evidence="7" id="KW-0399">Innate immunity</keyword>
<dbReference type="GO" id="GO:0005634">
    <property type="term" value="C:nucleus"/>
    <property type="evidence" value="ECO:0007669"/>
    <property type="project" value="UniProtKB-SubCell"/>
</dbReference>
<keyword evidence="13" id="KW-0007">Acetylation</keyword>
<dbReference type="GO" id="GO:0045087">
    <property type="term" value="P:innate immune response"/>
    <property type="evidence" value="ECO:0007669"/>
    <property type="project" value="UniProtKB-KW"/>
</dbReference>
<sequence>MDLRAASAGAQQQLAGDRTHESRMDEYLRSLGFYRKKIAKDGSCLFRAVAEQVLNCQGLHTEVRAACVNYLRQKRSTYELFIEGDFEKYLENLQDPQSWVGQVEISALAELYKHDFIIFQEPDQQPVNITENGFPKKVRLCFLNGNHYDSVYPQSFEKSAAVCQSILYELLYDRVCGVERSVLGSCMKGGKGRDKLDSEECKSSEESDLEEDEFWSSEAREKPANGMNVRQPQRGRGRGQSRGRGREFLSTKVQKSLNPALYRNVEYDVWLRSKRFQQQQDFCMAAGMQYSVGDKCKVQLNNRFYSAYVHEVSPDNGPVTVFIEELNKQETVPLLSLRLPSEETQSWQTVTEKPKRHQTTPNSTTQTSSEWESRGSRRSYKAPSQSAPSGRVHKQHSWPPQATPDDTRNKFRRSEQRSSPVCVRPEEEEESAILELLHKDEHNFPSLGTSPQTATPSEVIKKEGEKRGSRKKDQKELVSETETPQRPVQRQKSATEEKHGVKVSEEPGQKPSSVRKEKVQEKPTPASLSPSPAVIISSDPKTAPASSQSDSAKVPGPSQSAPEPIKKTPIPPKTSSSRGPDNSQFAPVSTSAPSLSISVAGAVSGTTPATIQSAPALKLSEPLPQAAPVPTVVLPDLTPDPNSQSTQTPSQISSVASQITPVQVPAAVSAQTTLAPSDLVPCASVKPTPSIQTALPASVSAPYVPASAIPVSAPAQVPAHIQTALPASTSAPPYIPASAIPVSAPAQVPAPILDAPDQSSTTLPIDGSSGPPIAQKTVDPHTTVTPIPLPHAPTSISPSSGPPHAAPPDLPQSSLNLPDPQPCETAMPASGVAPAPDHPSQPQQLPYPHLQWSQLLQDPVYPGFPKNEKGEVEPLPHYSISQKGEDLPQDMNVLRFFFNLGVKAYSQPMFPPIVYLGALNQAYQMHLSGPPPSSESPANPTVTSWQPENASPPQNLSSVPDTSLDSHAPVAPVASVSGPVGPIEMGGAYNDHPVSIPMPLPPRPPMPWPASSGPNTYAGSYPAAPPLQFSAPPYPPPGNQMYPPSYHRMPLPMPLEALNHGPHARMDVLPFVSPTVDRGQGNGQRSVNPQFGSLQKTAVFPGGQPHLSGGDFKPVDIPVSVATMEPSHFVQPFPIGPLHGDMAGLTPLTNGNLGKQGGVFPKNIHVGPIAEDPSRSIHPYSPNDKWSVEEMEYPNLDLSVTQSFYSQSYRGGGRRGQDDRGGYRGRGHRGRKDYSARGRQDEQLSYRQYPRRGVGPRVATHLPFP</sequence>
<feature type="region of interest" description="Disordered" evidence="18">
    <location>
        <begin position="1207"/>
        <end position="1265"/>
    </location>
</feature>
<dbReference type="Gene3D" id="3.90.70.80">
    <property type="match status" value="1"/>
</dbReference>
<keyword evidence="6" id="KW-0597">Phosphoprotein</keyword>
<evidence type="ECO:0000256" key="18">
    <source>
        <dbReference type="SAM" id="MobiDB-lite"/>
    </source>
</evidence>
<dbReference type="FunFam" id="3.90.70.80:FF:000013">
    <property type="entry name" value="OTU domain-containing protein 4"/>
    <property type="match status" value="1"/>
</dbReference>
<dbReference type="PANTHER" id="PTHR12419:SF9">
    <property type="entry name" value="OTU DOMAIN-CONTAINING PROTEIN 4"/>
    <property type="match status" value="1"/>
</dbReference>
<dbReference type="GO" id="GO:1903093">
    <property type="term" value="P:regulation of protein K48-linked deubiquitination"/>
    <property type="evidence" value="ECO:0007669"/>
    <property type="project" value="TreeGrafter"/>
</dbReference>
<keyword evidence="10" id="KW-0378">Hydrolase</keyword>
<feature type="compositionally biased region" description="Polar residues" evidence="18">
    <location>
        <begin position="544"/>
        <end position="561"/>
    </location>
</feature>
<proteinExistence type="predicted"/>
<evidence type="ECO:0000256" key="12">
    <source>
        <dbReference type="ARBA" id="ARBA00022859"/>
    </source>
</evidence>
<evidence type="ECO:0000313" key="21">
    <source>
        <dbReference type="Proteomes" id="UP001187343"/>
    </source>
</evidence>
<feature type="compositionally biased region" description="Polar residues" evidence="18">
    <location>
        <begin position="446"/>
        <end position="456"/>
    </location>
</feature>
<dbReference type="Proteomes" id="UP001187343">
    <property type="component" value="Unassembled WGS sequence"/>
</dbReference>
<reference evidence="20" key="1">
    <citation type="submission" date="2023-08" db="EMBL/GenBank/DDBJ databases">
        <title>Chromosome-level Genome Assembly of mud carp (Cirrhinus molitorella).</title>
        <authorList>
            <person name="Liu H."/>
        </authorList>
    </citation>
    <scope>NUCLEOTIDE SEQUENCE</scope>
    <source>
        <strain evidence="20">Prfri</strain>
        <tissue evidence="20">Muscle</tissue>
    </source>
</reference>
<keyword evidence="14" id="KW-0539">Nucleus</keyword>
<gene>
    <name evidence="20" type="ORF">Q8A67_016994</name>
</gene>
<dbReference type="GO" id="GO:0004843">
    <property type="term" value="F:cysteine-type deubiquitinase activity"/>
    <property type="evidence" value="ECO:0007669"/>
    <property type="project" value="UniProtKB-EC"/>
</dbReference>